<proteinExistence type="predicted"/>
<reference evidence="1 2" key="1">
    <citation type="submission" date="2019-03" db="EMBL/GenBank/DDBJ databases">
        <title>First draft genome of Liparis tanakae, snailfish: a comprehensive survey of snailfish specific genes.</title>
        <authorList>
            <person name="Kim W."/>
            <person name="Song I."/>
            <person name="Jeong J.-H."/>
            <person name="Kim D."/>
            <person name="Kim S."/>
            <person name="Ryu S."/>
            <person name="Song J.Y."/>
            <person name="Lee S.K."/>
        </authorList>
    </citation>
    <scope>NUCLEOTIDE SEQUENCE [LARGE SCALE GENOMIC DNA]</scope>
    <source>
        <tissue evidence="1">Muscle</tissue>
    </source>
</reference>
<dbReference type="Proteomes" id="UP000314294">
    <property type="component" value="Unassembled WGS sequence"/>
</dbReference>
<gene>
    <name evidence="1" type="ORF">EYF80_013130</name>
</gene>
<comment type="caution">
    <text evidence="1">The sequence shown here is derived from an EMBL/GenBank/DDBJ whole genome shotgun (WGS) entry which is preliminary data.</text>
</comment>
<sequence>MTYQVLKESFQLFGLILQAESNPLSHLGGCANDSSPHDGSDILHQDPPMHLSHEGPRQGLLTLMCSNSLSVNTLTDWLMILSREELALCAVSSLPCESHCRQRSTRDLQETQESSTIRLLRRSRYEASWPAWVSACCGPGCIGMLLLLDHQHHQPEVGPSARLAEGLPHYVPHLPLQGLVQELHVLNLPPA</sequence>
<evidence type="ECO:0000313" key="2">
    <source>
        <dbReference type="Proteomes" id="UP000314294"/>
    </source>
</evidence>
<evidence type="ECO:0000313" key="1">
    <source>
        <dbReference type="EMBL" id="TNN76678.1"/>
    </source>
</evidence>
<dbReference type="AlphaFoldDB" id="A0A4Z2IFD2"/>
<protein>
    <submittedName>
        <fullName evidence="1">Uncharacterized protein</fullName>
    </submittedName>
</protein>
<accession>A0A4Z2IFD2</accession>
<organism evidence="1 2">
    <name type="scientific">Liparis tanakae</name>
    <name type="common">Tanaka's snailfish</name>
    <dbReference type="NCBI Taxonomy" id="230148"/>
    <lineage>
        <taxon>Eukaryota</taxon>
        <taxon>Metazoa</taxon>
        <taxon>Chordata</taxon>
        <taxon>Craniata</taxon>
        <taxon>Vertebrata</taxon>
        <taxon>Euteleostomi</taxon>
        <taxon>Actinopterygii</taxon>
        <taxon>Neopterygii</taxon>
        <taxon>Teleostei</taxon>
        <taxon>Neoteleostei</taxon>
        <taxon>Acanthomorphata</taxon>
        <taxon>Eupercaria</taxon>
        <taxon>Perciformes</taxon>
        <taxon>Cottioidei</taxon>
        <taxon>Cottales</taxon>
        <taxon>Liparidae</taxon>
        <taxon>Liparis</taxon>
    </lineage>
</organism>
<keyword evidence="2" id="KW-1185">Reference proteome</keyword>
<name>A0A4Z2IFD2_9TELE</name>
<dbReference type="EMBL" id="SRLO01000091">
    <property type="protein sequence ID" value="TNN76678.1"/>
    <property type="molecule type" value="Genomic_DNA"/>
</dbReference>